<evidence type="ECO:0000256" key="3">
    <source>
        <dbReference type="ARBA" id="ARBA00022692"/>
    </source>
</evidence>
<gene>
    <name evidence="9" type="ORF">PSALAMII_LOCUS5863</name>
</gene>
<dbReference type="PROSITE" id="PS50850">
    <property type="entry name" value="MFS"/>
    <property type="match status" value="1"/>
</dbReference>
<evidence type="ECO:0000256" key="4">
    <source>
        <dbReference type="ARBA" id="ARBA00022989"/>
    </source>
</evidence>
<dbReference type="AlphaFoldDB" id="A0A9W4J7K6"/>
<evidence type="ECO:0000256" key="2">
    <source>
        <dbReference type="ARBA" id="ARBA00007520"/>
    </source>
</evidence>
<evidence type="ECO:0000256" key="6">
    <source>
        <dbReference type="ARBA" id="ARBA00023180"/>
    </source>
</evidence>
<evidence type="ECO:0000313" key="9">
    <source>
        <dbReference type="EMBL" id="CAG8379543.1"/>
    </source>
</evidence>
<dbReference type="InterPro" id="IPR036259">
    <property type="entry name" value="MFS_trans_sf"/>
</dbReference>
<dbReference type="FunFam" id="1.20.1250.20:FF:000196">
    <property type="entry name" value="MFS toxin efflux pump (AflT)"/>
    <property type="match status" value="1"/>
</dbReference>
<dbReference type="GO" id="GO:0005886">
    <property type="term" value="C:plasma membrane"/>
    <property type="evidence" value="ECO:0007669"/>
    <property type="project" value="TreeGrafter"/>
</dbReference>
<dbReference type="InterPro" id="IPR011701">
    <property type="entry name" value="MFS"/>
</dbReference>
<evidence type="ECO:0000259" key="8">
    <source>
        <dbReference type="PROSITE" id="PS50850"/>
    </source>
</evidence>
<feature type="transmembrane region" description="Helical" evidence="7">
    <location>
        <begin position="329"/>
        <end position="350"/>
    </location>
</feature>
<feature type="transmembrane region" description="Helical" evidence="7">
    <location>
        <begin position="292"/>
        <end position="317"/>
    </location>
</feature>
<feature type="transmembrane region" description="Helical" evidence="7">
    <location>
        <begin position="387"/>
        <end position="407"/>
    </location>
</feature>
<feature type="transmembrane region" description="Helical" evidence="7">
    <location>
        <begin position="25"/>
        <end position="50"/>
    </location>
</feature>
<dbReference type="Proteomes" id="UP001152646">
    <property type="component" value="Unassembled WGS sequence"/>
</dbReference>
<protein>
    <recommendedName>
        <fullName evidence="8">Major facilitator superfamily (MFS) profile domain-containing protein</fullName>
    </recommendedName>
</protein>
<evidence type="ECO:0000256" key="5">
    <source>
        <dbReference type="ARBA" id="ARBA00023136"/>
    </source>
</evidence>
<dbReference type="EMBL" id="CAJVPA010000185">
    <property type="protein sequence ID" value="CAG8379543.1"/>
    <property type="molecule type" value="Genomic_DNA"/>
</dbReference>
<evidence type="ECO:0000313" key="10">
    <source>
        <dbReference type="Proteomes" id="UP001152646"/>
    </source>
</evidence>
<sequence length="540" mass="57973">MEPQDPKDADGGVDNNVPYPTGRKLISILAGIGLVTFLVMLDASILATAIPFITNDYHALLDVGWYGSSYQLASASFQPFTGKLYANLPLKWTYLVFFLVFELGSLLCALSTSSKMFIVARAIAGLGSSGLLNGGLTMISEFLPKDKAPGIIGALMSVTQIGLACGPIIGGAFTEYVSWRWCFWLNLPVGGVILLLLVFIHMPDRTIKPKGRELRRALRGSLDLVGFVLFAPSMIMLFLALQYGGNQYPWKSATVIGLFCGFAAMLVVCLLWEYRRGDRAMLPLSIICQRIVWSSCLSSFFMTGAAVSGAYYLPIFFQAVKGNSPIRSGVYFLPNILPQVTLALVTGGLVQKTGYYLPSVVAGSALAALGYGLLSMITPTYSVANRIGFQVLVGLGLGSCNSVPMMAVQKIIAPAQMSIAMAVLVFCLNMGASLFLQLSTVIFSQGLLSALPNYAPGVNPKDILESGATHFRDVIPHDAIAGVLLAYSESIRQVFYFLAGLSVAGFTVSCFMGWKPFQTDKPVANDPELALENTSGAPKL</sequence>
<feature type="transmembrane region" description="Helical" evidence="7">
    <location>
        <begin position="178"/>
        <end position="200"/>
    </location>
</feature>
<dbReference type="InterPro" id="IPR020846">
    <property type="entry name" value="MFS_dom"/>
</dbReference>
<comment type="caution">
    <text evidence="9">The sequence shown here is derived from an EMBL/GenBank/DDBJ whole genome shotgun (WGS) entry which is preliminary data.</text>
</comment>
<feature type="transmembrane region" description="Helical" evidence="7">
    <location>
        <begin position="118"/>
        <end position="139"/>
    </location>
</feature>
<dbReference type="PANTHER" id="PTHR23501">
    <property type="entry name" value="MAJOR FACILITATOR SUPERFAMILY"/>
    <property type="match status" value="1"/>
</dbReference>
<keyword evidence="4 7" id="KW-1133">Transmembrane helix</keyword>
<dbReference type="Gene3D" id="1.20.1250.20">
    <property type="entry name" value="MFS general substrate transporter like domains"/>
    <property type="match status" value="2"/>
</dbReference>
<comment type="subcellular location">
    <subcellularLocation>
        <location evidence="1">Membrane</location>
        <topology evidence="1">Multi-pass membrane protein</topology>
    </subcellularLocation>
</comment>
<feature type="domain" description="Major facilitator superfamily (MFS) profile" evidence="8">
    <location>
        <begin position="28"/>
        <end position="517"/>
    </location>
</feature>
<dbReference type="Pfam" id="PF07690">
    <property type="entry name" value="MFS_1"/>
    <property type="match status" value="1"/>
</dbReference>
<proteinExistence type="inferred from homology"/>
<feature type="transmembrane region" description="Helical" evidence="7">
    <location>
        <begin position="494"/>
        <end position="514"/>
    </location>
</feature>
<dbReference type="PANTHER" id="PTHR23501:SF193">
    <property type="entry name" value="MULTIDRUG TRANSPORTER, PUTATIVE (AFU_ORTHOLOGUE AFUA_8G00940)-RELATED"/>
    <property type="match status" value="1"/>
</dbReference>
<accession>A0A9W4J7K6</accession>
<keyword evidence="6" id="KW-0325">Glycoprotein</keyword>
<feature type="transmembrane region" description="Helical" evidence="7">
    <location>
        <begin position="221"/>
        <end position="241"/>
    </location>
</feature>
<feature type="transmembrane region" description="Helical" evidence="7">
    <location>
        <begin position="92"/>
        <end position="112"/>
    </location>
</feature>
<dbReference type="GO" id="GO:0022857">
    <property type="term" value="F:transmembrane transporter activity"/>
    <property type="evidence" value="ECO:0007669"/>
    <property type="project" value="InterPro"/>
</dbReference>
<reference evidence="9" key="1">
    <citation type="submission" date="2021-07" db="EMBL/GenBank/DDBJ databases">
        <authorList>
            <person name="Branca A.L. A."/>
        </authorList>
    </citation>
    <scope>NUCLEOTIDE SEQUENCE</scope>
</reference>
<evidence type="ECO:0000256" key="1">
    <source>
        <dbReference type="ARBA" id="ARBA00004141"/>
    </source>
</evidence>
<dbReference type="SUPFAM" id="SSF103473">
    <property type="entry name" value="MFS general substrate transporter"/>
    <property type="match status" value="2"/>
</dbReference>
<feature type="transmembrane region" description="Helical" evidence="7">
    <location>
        <begin position="357"/>
        <end position="381"/>
    </location>
</feature>
<organism evidence="9 10">
    <name type="scientific">Penicillium salamii</name>
    <dbReference type="NCBI Taxonomy" id="1612424"/>
    <lineage>
        <taxon>Eukaryota</taxon>
        <taxon>Fungi</taxon>
        <taxon>Dikarya</taxon>
        <taxon>Ascomycota</taxon>
        <taxon>Pezizomycotina</taxon>
        <taxon>Eurotiomycetes</taxon>
        <taxon>Eurotiomycetidae</taxon>
        <taxon>Eurotiales</taxon>
        <taxon>Aspergillaceae</taxon>
        <taxon>Penicillium</taxon>
    </lineage>
</organism>
<dbReference type="OrthoDB" id="10021397at2759"/>
<evidence type="ECO:0000256" key="7">
    <source>
        <dbReference type="SAM" id="Phobius"/>
    </source>
</evidence>
<feature type="transmembrane region" description="Helical" evidence="7">
    <location>
        <begin position="253"/>
        <end position="272"/>
    </location>
</feature>
<keyword evidence="5 7" id="KW-0472">Membrane</keyword>
<name>A0A9W4J7K6_9EURO</name>
<feature type="transmembrane region" description="Helical" evidence="7">
    <location>
        <begin position="419"/>
        <end position="443"/>
    </location>
</feature>
<comment type="similarity">
    <text evidence="2">Belongs to the major facilitator superfamily. TCR/Tet family.</text>
</comment>
<keyword evidence="3 7" id="KW-0812">Transmembrane</keyword>
<dbReference type="CDD" id="cd17502">
    <property type="entry name" value="MFS_Azr1_MDR_like"/>
    <property type="match status" value="1"/>
</dbReference>